<proteinExistence type="predicted"/>
<keyword evidence="1" id="KW-1133">Transmembrane helix</keyword>
<feature type="transmembrane region" description="Helical" evidence="1">
    <location>
        <begin position="31"/>
        <end position="52"/>
    </location>
</feature>
<gene>
    <name evidence="2" type="ORF">Ahu01nite_012270</name>
</gene>
<reference evidence="2 3" key="1">
    <citation type="submission" date="2021-01" db="EMBL/GenBank/DDBJ databases">
        <title>Whole genome shotgun sequence of Actinoplanes humidus NBRC 14915.</title>
        <authorList>
            <person name="Komaki H."/>
            <person name="Tamura T."/>
        </authorList>
    </citation>
    <scope>NUCLEOTIDE SEQUENCE [LARGE SCALE GENOMIC DNA]</scope>
    <source>
        <strain evidence="2 3">NBRC 14915</strain>
    </source>
</reference>
<accession>A0ABQ3ZHR5</accession>
<evidence type="ECO:0000256" key="1">
    <source>
        <dbReference type="SAM" id="Phobius"/>
    </source>
</evidence>
<dbReference type="EMBL" id="BOMN01000013">
    <property type="protein sequence ID" value="GIE18125.1"/>
    <property type="molecule type" value="Genomic_DNA"/>
</dbReference>
<protein>
    <submittedName>
        <fullName evidence="2">Uncharacterized protein</fullName>
    </submittedName>
</protein>
<evidence type="ECO:0000313" key="3">
    <source>
        <dbReference type="Proteomes" id="UP000603200"/>
    </source>
</evidence>
<comment type="caution">
    <text evidence="2">The sequence shown here is derived from an EMBL/GenBank/DDBJ whole genome shotgun (WGS) entry which is preliminary data.</text>
</comment>
<dbReference type="RefSeq" id="WP_203835376.1">
    <property type="nucleotide sequence ID" value="NZ_BAAATV010000004.1"/>
</dbReference>
<keyword evidence="1" id="KW-0812">Transmembrane</keyword>
<sequence length="97" mass="10620">MKWIAAVVAVALLAGSGVFFALQGLDRSDKFASVGGFLLALAVAIVSVFLHFRGRDRAGEQSSAHVRNHIHDNDVVITDPVGHISFTIDRRKRHWLS</sequence>
<organism evidence="2 3">
    <name type="scientific">Winogradskya humida</name>
    <dbReference type="NCBI Taxonomy" id="113566"/>
    <lineage>
        <taxon>Bacteria</taxon>
        <taxon>Bacillati</taxon>
        <taxon>Actinomycetota</taxon>
        <taxon>Actinomycetes</taxon>
        <taxon>Micromonosporales</taxon>
        <taxon>Micromonosporaceae</taxon>
        <taxon>Winogradskya</taxon>
    </lineage>
</organism>
<keyword evidence="3" id="KW-1185">Reference proteome</keyword>
<evidence type="ECO:0000313" key="2">
    <source>
        <dbReference type="EMBL" id="GIE18125.1"/>
    </source>
</evidence>
<dbReference type="Proteomes" id="UP000603200">
    <property type="component" value="Unassembled WGS sequence"/>
</dbReference>
<name>A0ABQ3ZHR5_9ACTN</name>
<keyword evidence="1" id="KW-0472">Membrane</keyword>